<feature type="non-terminal residue" evidence="1">
    <location>
        <position position="1"/>
    </location>
</feature>
<dbReference type="AlphaFoldDB" id="A0A392TJL5"/>
<evidence type="ECO:0000313" key="2">
    <source>
        <dbReference type="Proteomes" id="UP000265520"/>
    </source>
</evidence>
<comment type="caution">
    <text evidence="1">The sequence shown here is derived from an EMBL/GenBank/DDBJ whole genome shotgun (WGS) entry which is preliminary data.</text>
</comment>
<proteinExistence type="predicted"/>
<dbReference type="EMBL" id="LXQA010594827">
    <property type="protein sequence ID" value="MCI61172.1"/>
    <property type="molecule type" value="Genomic_DNA"/>
</dbReference>
<keyword evidence="2" id="KW-1185">Reference proteome</keyword>
<dbReference type="Proteomes" id="UP000265520">
    <property type="component" value="Unassembled WGS sequence"/>
</dbReference>
<protein>
    <submittedName>
        <fullName evidence="1">Uncharacterized protein</fullName>
    </submittedName>
</protein>
<feature type="non-terminal residue" evidence="1">
    <location>
        <position position="86"/>
    </location>
</feature>
<name>A0A392TJL5_9FABA</name>
<reference evidence="1 2" key="1">
    <citation type="journal article" date="2018" name="Front. Plant Sci.">
        <title>Red Clover (Trifolium pratense) and Zigzag Clover (T. medium) - A Picture of Genomic Similarities and Differences.</title>
        <authorList>
            <person name="Dluhosova J."/>
            <person name="Istvanek J."/>
            <person name="Nedelnik J."/>
            <person name="Repkova J."/>
        </authorList>
    </citation>
    <scope>NUCLEOTIDE SEQUENCE [LARGE SCALE GENOMIC DNA]</scope>
    <source>
        <strain evidence="2">cv. 10/8</strain>
        <tissue evidence="1">Leaf</tissue>
    </source>
</reference>
<evidence type="ECO:0000313" key="1">
    <source>
        <dbReference type="EMBL" id="MCI61172.1"/>
    </source>
</evidence>
<organism evidence="1 2">
    <name type="scientific">Trifolium medium</name>
    <dbReference type="NCBI Taxonomy" id="97028"/>
    <lineage>
        <taxon>Eukaryota</taxon>
        <taxon>Viridiplantae</taxon>
        <taxon>Streptophyta</taxon>
        <taxon>Embryophyta</taxon>
        <taxon>Tracheophyta</taxon>
        <taxon>Spermatophyta</taxon>
        <taxon>Magnoliopsida</taxon>
        <taxon>eudicotyledons</taxon>
        <taxon>Gunneridae</taxon>
        <taxon>Pentapetalae</taxon>
        <taxon>rosids</taxon>
        <taxon>fabids</taxon>
        <taxon>Fabales</taxon>
        <taxon>Fabaceae</taxon>
        <taxon>Papilionoideae</taxon>
        <taxon>50 kb inversion clade</taxon>
        <taxon>NPAAA clade</taxon>
        <taxon>Hologalegina</taxon>
        <taxon>IRL clade</taxon>
        <taxon>Trifolieae</taxon>
        <taxon>Trifolium</taxon>
    </lineage>
</organism>
<accession>A0A392TJL5</accession>
<sequence length="86" mass="9323">KERRGYGPSSSLFNSRYYSFLASSLPLFRAFHSPEAAAPALATAVVGHSLGRISLSRLFSLSIGFAFRSHRSDSGEIAVVGRSFKL</sequence>